<evidence type="ECO:0000256" key="4">
    <source>
        <dbReference type="ARBA" id="ARBA00022692"/>
    </source>
</evidence>
<feature type="domain" description="Bacterial sugar transferase" evidence="8">
    <location>
        <begin position="272"/>
        <end position="455"/>
    </location>
</feature>
<proteinExistence type="inferred from homology"/>
<comment type="subcellular location">
    <subcellularLocation>
        <location evidence="1">Membrane</location>
        <topology evidence="1">Multi-pass membrane protein</topology>
    </subcellularLocation>
</comment>
<dbReference type="PANTHER" id="PTHR30576">
    <property type="entry name" value="COLANIC BIOSYNTHESIS UDP-GLUCOSE LIPID CARRIER TRANSFERASE"/>
    <property type="match status" value="1"/>
</dbReference>
<dbReference type="OrthoDB" id="9808602at2"/>
<dbReference type="InterPro" id="IPR003362">
    <property type="entry name" value="Bact_transf"/>
</dbReference>
<evidence type="ECO:0000259" key="8">
    <source>
        <dbReference type="Pfam" id="PF02397"/>
    </source>
</evidence>
<feature type="transmembrane region" description="Helical" evidence="7">
    <location>
        <begin position="44"/>
        <end position="65"/>
    </location>
</feature>
<keyword evidence="3 9" id="KW-0808">Transferase</keyword>
<accession>A0A1I2WXR6</accession>
<name>A0A1I2WXR6_9BACT</name>
<dbReference type="GO" id="GO:0016780">
    <property type="term" value="F:phosphotransferase activity, for other substituted phosphate groups"/>
    <property type="evidence" value="ECO:0007669"/>
    <property type="project" value="TreeGrafter"/>
</dbReference>
<dbReference type="AlphaFoldDB" id="A0A1I2WXR6"/>
<evidence type="ECO:0000256" key="5">
    <source>
        <dbReference type="ARBA" id="ARBA00022989"/>
    </source>
</evidence>
<keyword evidence="6 7" id="KW-0472">Membrane</keyword>
<evidence type="ECO:0000256" key="7">
    <source>
        <dbReference type="SAM" id="Phobius"/>
    </source>
</evidence>
<dbReference type="STRING" id="1436961.SAMN05421739_105262"/>
<dbReference type="NCBIfam" id="TIGR03025">
    <property type="entry name" value="EPS_sugtrans"/>
    <property type="match status" value="1"/>
</dbReference>
<organism evidence="9 10">
    <name type="scientific">Pontibacter chinhatensis</name>
    <dbReference type="NCBI Taxonomy" id="1436961"/>
    <lineage>
        <taxon>Bacteria</taxon>
        <taxon>Pseudomonadati</taxon>
        <taxon>Bacteroidota</taxon>
        <taxon>Cytophagia</taxon>
        <taxon>Cytophagales</taxon>
        <taxon>Hymenobacteraceae</taxon>
        <taxon>Pontibacter</taxon>
    </lineage>
</organism>
<evidence type="ECO:0000313" key="9">
    <source>
        <dbReference type="EMBL" id="SFH06088.1"/>
    </source>
</evidence>
<dbReference type="Proteomes" id="UP000198724">
    <property type="component" value="Unassembled WGS sequence"/>
</dbReference>
<dbReference type="Pfam" id="PF02397">
    <property type="entry name" value="Bac_transf"/>
    <property type="match status" value="1"/>
</dbReference>
<keyword evidence="5 7" id="KW-1133">Transmembrane helix</keyword>
<keyword evidence="4 7" id="KW-0812">Transmembrane</keyword>
<protein>
    <submittedName>
        <fullName evidence="9">Putative colanic acid biosysnthesis UDP-glucose lipid carrier transferase</fullName>
    </submittedName>
</protein>
<dbReference type="InterPro" id="IPR036291">
    <property type="entry name" value="NAD(P)-bd_dom_sf"/>
</dbReference>
<evidence type="ECO:0000256" key="1">
    <source>
        <dbReference type="ARBA" id="ARBA00004141"/>
    </source>
</evidence>
<keyword evidence="10" id="KW-1185">Reference proteome</keyword>
<evidence type="ECO:0000256" key="3">
    <source>
        <dbReference type="ARBA" id="ARBA00022679"/>
    </source>
</evidence>
<evidence type="ECO:0000256" key="6">
    <source>
        <dbReference type="ARBA" id="ARBA00023136"/>
    </source>
</evidence>
<feature type="transmembrane region" description="Helical" evidence="7">
    <location>
        <begin position="77"/>
        <end position="102"/>
    </location>
</feature>
<sequence>MAHKYATIFKWINVVVDYALLNGTLYFSFLMTDNSMAWMDVYDYRLTILLLNFCWFYGASIFNIYSNLLKREAVPILSANIASLCIFTTLAILIKLSLPYIYVPPTPFIYYFALFPILILSWRFTFLLLRKHSRSFWLEANNIVIVGLGQVGVDLYNYINSNPQLVYSISGVFDDDKAKVPHYANYLGKVEECIEYSANHNIKEIFCALPHNESDRIEALIQESDKHMIRFRLVPDMKAIRHQNYLIELFGYVPVLKPRQEPLENKANEIVKRVFDVIFSSLVILFILSWLTPILAIIISLESEGPIFFKQLRSGKNNKPFYCLKFRSMRVNSDCDQLQASQNDSRITRVGRFIRRTSIDELPQFINVFMGDMSVVGPRPHMLKHTHDYSQVINNYMVRHFLTPGITGWAQVNGFRGETKETSLMLKRVQADLWYLENWSILLDLKIIFLTLWHGFRNNGNAY</sequence>
<dbReference type="GO" id="GO:0016020">
    <property type="term" value="C:membrane"/>
    <property type="evidence" value="ECO:0007669"/>
    <property type="project" value="UniProtKB-SubCell"/>
</dbReference>
<dbReference type="SUPFAM" id="SSF51735">
    <property type="entry name" value="NAD(P)-binding Rossmann-fold domains"/>
    <property type="match status" value="1"/>
</dbReference>
<evidence type="ECO:0000256" key="2">
    <source>
        <dbReference type="ARBA" id="ARBA00006464"/>
    </source>
</evidence>
<dbReference type="RefSeq" id="WP_092103515.1">
    <property type="nucleotide sequence ID" value="NZ_FOOT01000005.1"/>
</dbReference>
<gene>
    <name evidence="9" type="ORF">SAMN05421739_105262</name>
</gene>
<dbReference type="PANTHER" id="PTHR30576:SF0">
    <property type="entry name" value="UNDECAPRENYL-PHOSPHATE N-ACETYLGALACTOSAMINYL 1-PHOSPHATE TRANSFERASE-RELATED"/>
    <property type="match status" value="1"/>
</dbReference>
<feature type="transmembrane region" description="Helical" evidence="7">
    <location>
        <begin position="12"/>
        <end position="32"/>
    </location>
</feature>
<feature type="transmembrane region" description="Helical" evidence="7">
    <location>
        <begin position="274"/>
        <end position="301"/>
    </location>
</feature>
<dbReference type="EMBL" id="FOOT01000005">
    <property type="protein sequence ID" value="SFH06088.1"/>
    <property type="molecule type" value="Genomic_DNA"/>
</dbReference>
<dbReference type="Pfam" id="PF13727">
    <property type="entry name" value="CoA_binding_3"/>
    <property type="match status" value="1"/>
</dbReference>
<comment type="similarity">
    <text evidence="2">Belongs to the bacterial sugar transferase family.</text>
</comment>
<evidence type="ECO:0000313" key="10">
    <source>
        <dbReference type="Proteomes" id="UP000198724"/>
    </source>
</evidence>
<dbReference type="InterPro" id="IPR017473">
    <property type="entry name" value="Undecaprenyl-P_gluc_Ptfrase"/>
</dbReference>
<feature type="transmembrane region" description="Helical" evidence="7">
    <location>
        <begin position="108"/>
        <end position="129"/>
    </location>
</feature>
<dbReference type="Gene3D" id="3.40.50.720">
    <property type="entry name" value="NAD(P)-binding Rossmann-like Domain"/>
    <property type="match status" value="1"/>
</dbReference>
<dbReference type="NCBIfam" id="TIGR03023">
    <property type="entry name" value="WcaJ_sugtrans"/>
    <property type="match status" value="1"/>
</dbReference>
<reference evidence="10" key="1">
    <citation type="submission" date="2016-10" db="EMBL/GenBank/DDBJ databases">
        <authorList>
            <person name="Varghese N."/>
            <person name="Submissions S."/>
        </authorList>
    </citation>
    <scope>NUCLEOTIDE SEQUENCE [LARGE SCALE GENOMIC DNA]</scope>
    <source>
        <strain evidence="10">LP51</strain>
    </source>
</reference>
<dbReference type="InterPro" id="IPR017475">
    <property type="entry name" value="EPS_sugar_tfrase"/>
</dbReference>